<name>A0ABR9JM71_9ACTN</name>
<dbReference type="Pfam" id="PF03259">
    <property type="entry name" value="Robl_LC7"/>
    <property type="match status" value="1"/>
</dbReference>
<dbReference type="Proteomes" id="UP000627838">
    <property type="component" value="Unassembled WGS sequence"/>
</dbReference>
<dbReference type="EMBL" id="JADBDZ010000001">
    <property type="protein sequence ID" value="MBE1531652.1"/>
    <property type="molecule type" value="Genomic_DNA"/>
</dbReference>
<evidence type="ECO:0000259" key="1">
    <source>
        <dbReference type="SMART" id="SM00960"/>
    </source>
</evidence>
<protein>
    <submittedName>
        <fullName evidence="2">Regulator of Ras-like GTPase activity (Roadblock/LC7/MglB family)</fullName>
    </submittedName>
</protein>
<keyword evidence="3" id="KW-1185">Reference proteome</keyword>
<reference evidence="2 3" key="1">
    <citation type="submission" date="2020-10" db="EMBL/GenBank/DDBJ databases">
        <title>Sequencing the genomes of 1000 actinobacteria strains.</title>
        <authorList>
            <person name="Klenk H.-P."/>
        </authorList>
    </citation>
    <scope>NUCLEOTIDE SEQUENCE [LARGE SCALE GENOMIC DNA]</scope>
    <source>
        <strain evidence="2 3">DSM 46744</strain>
    </source>
</reference>
<gene>
    <name evidence="2" type="ORF">H4W34_001485</name>
</gene>
<dbReference type="Gene3D" id="3.30.450.30">
    <property type="entry name" value="Dynein light chain 2a, cytoplasmic"/>
    <property type="match status" value="1"/>
</dbReference>
<dbReference type="SMART" id="SM00960">
    <property type="entry name" value="Robl_LC7"/>
    <property type="match status" value="1"/>
</dbReference>
<comment type="caution">
    <text evidence="2">The sequence shown here is derived from an EMBL/GenBank/DDBJ whole genome shotgun (WGS) entry which is preliminary data.</text>
</comment>
<dbReference type="PANTHER" id="PTHR36222">
    <property type="entry name" value="SERINE PROTEASE INHIBITOR RV3364C"/>
    <property type="match status" value="1"/>
</dbReference>
<dbReference type="InterPro" id="IPR004942">
    <property type="entry name" value="Roadblock/LAMTOR2_dom"/>
</dbReference>
<dbReference type="InterPro" id="IPR053141">
    <property type="entry name" value="Mycobact_SerProt_Inhib_Rv3364c"/>
</dbReference>
<dbReference type="SUPFAM" id="SSF103196">
    <property type="entry name" value="Roadblock/LC7 domain"/>
    <property type="match status" value="1"/>
</dbReference>
<dbReference type="RefSeq" id="WP_192758475.1">
    <property type="nucleotide sequence ID" value="NZ_JADBDZ010000001.1"/>
</dbReference>
<proteinExistence type="predicted"/>
<feature type="domain" description="Roadblock/LAMTOR2" evidence="1">
    <location>
        <begin position="12"/>
        <end position="102"/>
    </location>
</feature>
<evidence type="ECO:0000313" key="2">
    <source>
        <dbReference type="EMBL" id="MBE1531652.1"/>
    </source>
</evidence>
<dbReference type="PANTHER" id="PTHR36222:SF1">
    <property type="entry name" value="SERINE PROTEASE INHIBITOR RV3364C"/>
    <property type="match status" value="1"/>
</dbReference>
<evidence type="ECO:0000313" key="3">
    <source>
        <dbReference type="Proteomes" id="UP000627838"/>
    </source>
</evidence>
<sequence length="139" mass="14289">MTQKTGSATDLGWLLDDLVRRLPHARGAVVLSADGLLMASSEGVTQDDGEHLAAVAAGMQSLAKGAGARFGGGAVRQTIIEMQTAFLLVTVAGKGACLAVLAGEEADVGLIAYEMAMLVTSMGHHLTTPSRSEVAEDRP</sequence>
<accession>A0ABR9JM71</accession>
<organism evidence="2 3">
    <name type="scientific">Actinomadura algeriensis</name>
    <dbReference type="NCBI Taxonomy" id="1679523"/>
    <lineage>
        <taxon>Bacteria</taxon>
        <taxon>Bacillati</taxon>
        <taxon>Actinomycetota</taxon>
        <taxon>Actinomycetes</taxon>
        <taxon>Streptosporangiales</taxon>
        <taxon>Thermomonosporaceae</taxon>
        <taxon>Actinomadura</taxon>
    </lineage>
</organism>